<proteinExistence type="predicted"/>
<evidence type="ECO:0000313" key="1">
    <source>
        <dbReference type="EMBL" id="PRQ36026.1"/>
    </source>
</evidence>
<protein>
    <submittedName>
        <fullName evidence="1">Uncharacterized protein</fullName>
    </submittedName>
</protein>
<accession>A0A2P6QPC4</accession>
<gene>
    <name evidence="1" type="ORF">RchiOBHm_Chr4g0386921</name>
</gene>
<comment type="caution">
    <text evidence="1">The sequence shown here is derived from an EMBL/GenBank/DDBJ whole genome shotgun (WGS) entry which is preliminary data.</text>
</comment>
<name>A0A2P6QPC4_ROSCH</name>
<reference evidence="1 2" key="1">
    <citation type="journal article" date="2018" name="Nat. Genet.">
        <title>The Rosa genome provides new insights in the design of modern roses.</title>
        <authorList>
            <person name="Bendahmane M."/>
        </authorList>
    </citation>
    <scope>NUCLEOTIDE SEQUENCE [LARGE SCALE GENOMIC DNA]</scope>
    <source>
        <strain evidence="2">cv. Old Blush</strain>
    </source>
</reference>
<keyword evidence="2" id="KW-1185">Reference proteome</keyword>
<evidence type="ECO:0000313" key="2">
    <source>
        <dbReference type="Proteomes" id="UP000238479"/>
    </source>
</evidence>
<dbReference type="Proteomes" id="UP000238479">
    <property type="component" value="Chromosome 4"/>
</dbReference>
<dbReference type="Gramene" id="PRQ36026">
    <property type="protein sequence ID" value="PRQ36026"/>
    <property type="gene ID" value="RchiOBHm_Chr4g0386921"/>
</dbReference>
<dbReference type="EMBL" id="PDCK01000042">
    <property type="protein sequence ID" value="PRQ36026.1"/>
    <property type="molecule type" value="Genomic_DNA"/>
</dbReference>
<dbReference type="AlphaFoldDB" id="A0A2P6QPC4"/>
<organism evidence="1 2">
    <name type="scientific">Rosa chinensis</name>
    <name type="common">China rose</name>
    <dbReference type="NCBI Taxonomy" id="74649"/>
    <lineage>
        <taxon>Eukaryota</taxon>
        <taxon>Viridiplantae</taxon>
        <taxon>Streptophyta</taxon>
        <taxon>Embryophyta</taxon>
        <taxon>Tracheophyta</taxon>
        <taxon>Spermatophyta</taxon>
        <taxon>Magnoliopsida</taxon>
        <taxon>eudicotyledons</taxon>
        <taxon>Gunneridae</taxon>
        <taxon>Pentapetalae</taxon>
        <taxon>rosids</taxon>
        <taxon>fabids</taxon>
        <taxon>Rosales</taxon>
        <taxon>Rosaceae</taxon>
        <taxon>Rosoideae</taxon>
        <taxon>Rosoideae incertae sedis</taxon>
        <taxon>Rosa</taxon>
    </lineage>
</organism>
<sequence length="47" mass="5377">MFLCLCSWKVTSKHALIYLDSGETLLMVRASKGCDLMGWLIKSSRQR</sequence>